<gene>
    <name evidence="3" type="ORF">Tco_1029139</name>
</gene>
<evidence type="ECO:0000256" key="1">
    <source>
        <dbReference type="PROSITE-ProRule" id="PRU00339"/>
    </source>
</evidence>
<keyword evidence="4" id="KW-1185">Reference proteome</keyword>
<dbReference type="InterPro" id="IPR043502">
    <property type="entry name" value="DNA/RNA_pol_sf"/>
</dbReference>
<dbReference type="PANTHER" id="PTHR33116:SF84">
    <property type="entry name" value="RNA-DIRECTED DNA POLYMERASE"/>
    <property type="match status" value="1"/>
</dbReference>
<organism evidence="3 4">
    <name type="scientific">Tanacetum coccineum</name>
    <dbReference type="NCBI Taxonomy" id="301880"/>
    <lineage>
        <taxon>Eukaryota</taxon>
        <taxon>Viridiplantae</taxon>
        <taxon>Streptophyta</taxon>
        <taxon>Embryophyta</taxon>
        <taxon>Tracheophyta</taxon>
        <taxon>Spermatophyta</taxon>
        <taxon>Magnoliopsida</taxon>
        <taxon>eudicotyledons</taxon>
        <taxon>Gunneridae</taxon>
        <taxon>Pentapetalae</taxon>
        <taxon>asterids</taxon>
        <taxon>campanulids</taxon>
        <taxon>Asterales</taxon>
        <taxon>Asteraceae</taxon>
        <taxon>Asteroideae</taxon>
        <taxon>Anthemideae</taxon>
        <taxon>Anthemidinae</taxon>
        <taxon>Tanacetum</taxon>
    </lineage>
</organism>
<evidence type="ECO:0000313" key="4">
    <source>
        <dbReference type="Proteomes" id="UP001151760"/>
    </source>
</evidence>
<dbReference type="InterPro" id="IPR000477">
    <property type="entry name" value="RT_dom"/>
</dbReference>
<dbReference type="PANTHER" id="PTHR33116">
    <property type="entry name" value="REVERSE TRANSCRIPTASE ZINC-BINDING DOMAIN-CONTAINING PROTEIN-RELATED-RELATED"/>
    <property type="match status" value="1"/>
</dbReference>
<comment type="caution">
    <text evidence="3">The sequence shown here is derived from an EMBL/GenBank/DDBJ whole genome shotgun (WGS) entry which is preliminary data.</text>
</comment>
<dbReference type="Pfam" id="PF00078">
    <property type="entry name" value="RVT_1"/>
    <property type="match status" value="1"/>
</dbReference>
<dbReference type="EMBL" id="BQNB010018026">
    <property type="protein sequence ID" value="GJT69853.1"/>
    <property type="molecule type" value="Genomic_DNA"/>
</dbReference>
<name>A0ABQ5G2L2_9ASTR</name>
<dbReference type="Proteomes" id="UP001151760">
    <property type="component" value="Unassembled WGS sequence"/>
</dbReference>
<feature type="domain" description="Reverse transcriptase" evidence="2">
    <location>
        <begin position="448"/>
        <end position="598"/>
    </location>
</feature>
<reference evidence="3" key="1">
    <citation type="journal article" date="2022" name="Int. J. Mol. Sci.">
        <title>Draft Genome of Tanacetum Coccineum: Genomic Comparison of Closely Related Tanacetum-Family Plants.</title>
        <authorList>
            <person name="Yamashiro T."/>
            <person name="Shiraishi A."/>
            <person name="Nakayama K."/>
            <person name="Satake H."/>
        </authorList>
    </citation>
    <scope>NUCLEOTIDE SEQUENCE</scope>
</reference>
<keyword evidence="1" id="KW-0802">TPR repeat</keyword>
<proteinExistence type="predicted"/>
<evidence type="ECO:0000313" key="3">
    <source>
        <dbReference type="EMBL" id="GJT69853.1"/>
    </source>
</evidence>
<dbReference type="InterPro" id="IPR019734">
    <property type="entry name" value="TPR_rpt"/>
</dbReference>
<dbReference type="PROSITE" id="PS50005">
    <property type="entry name" value="TPR"/>
    <property type="match status" value="1"/>
</dbReference>
<sequence length="850" mass="96720">MEAHARITEARFEEERFATTIAKANDLNTGVQVQDLELETKVLVDGKQDDVKVLLFTSDRDAEDALSKLLQMGTVAEYQNEFEMLINRVTGISESLLKTFYISGLKPALQCALLRSNPTTLGEAFSLALATEARFTDLQLWELLRSNPTTLGETFFKARITEARFKDEWFTTTIAKANDLNTGVQVQDLELETKVLVDGKQDDVKVVGVAGHQNSDEPNVLKGNGVIGVGMTVSGFWMFIVVKRLKLLKKPLRKLLFDHGNLYDNVKKLRHELDEAQKALDFDPNNVELREKEATYLKAFNDALLLEEIFLVQKAKSQAARNRIDSVTTNTGVCVDGDQVPLAFIDHYTEFFGQQGNTSNFNSINLFCNRLTNEVANHMVRDVSDKEISDAMFSMGNNKAPVPDGVRESLSTLVSFDQSAFVPGRRISDNILLTQELMHNYHLDRGSPRWIMECVTSNSFSLSINGSIHGYFKGKKGLCQGDPMSPYLFTLLMEVLTLMLHRRVRESECFTYHRYCSKLNIINLCFADDLFLFDHGDMDSARVIMDSLDEFKNASGLVPSLPKSNAYFCNVLNYVKLGILNVLLFEKGKLPVKYLSVPLVPSRLLYRDCAELMEKVKRRISDWKNKSLSLTGRVQLIRSVLASMNIYWASVFILPMGLMLDLEQLMRGFSWCQGEMRKGKEKVAWEVACLHRKEGGLGIHRLDDFNKALMSSHIWSLLVLKGSLWVKWVHTYKLNGRTIWEILYVAFAWIDNWCSVSPMADFVSNRDIYSEGFGLSTKVNEIVNDDVWCWSNDWLLRYHRLVNLVVSNLSDADDGLVWRNINNVDFGFSVATTWECIRPRANKVDWFHVV</sequence>
<dbReference type="SUPFAM" id="SSF56672">
    <property type="entry name" value="DNA/RNA polymerases"/>
    <property type="match status" value="1"/>
</dbReference>
<reference evidence="3" key="2">
    <citation type="submission" date="2022-01" db="EMBL/GenBank/DDBJ databases">
        <authorList>
            <person name="Yamashiro T."/>
            <person name="Shiraishi A."/>
            <person name="Satake H."/>
            <person name="Nakayama K."/>
        </authorList>
    </citation>
    <scope>NUCLEOTIDE SEQUENCE</scope>
</reference>
<feature type="repeat" description="TPR" evidence="1">
    <location>
        <begin position="253"/>
        <end position="286"/>
    </location>
</feature>
<accession>A0ABQ5G2L2</accession>
<protein>
    <recommendedName>
        <fullName evidence="2">Reverse transcriptase domain-containing protein</fullName>
    </recommendedName>
</protein>
<evidence type="ECO:0000259" key="2">
    <source>
        <dbReference type="Pfam" id="PF00078"/>
    </source>
</evidence>